<name>A0ABY4D822_9VIRU</name>
<organism evidence="1 2">
    <name type="scientific">Leviviridae sp</name>
    <dbReference type="NCBI Taxonomy" id="2027243"/>
    <lineage>
        <taxon>Viruses</taxon>
        <taxon>Riboviria</taxon>
        <taxon>Orthornavirae</taxon>
        <taxon>Lenarviricota</taxon>
        <taxon>Leviviricetes</taxon>
        <taxon>Norzivirales</taxon>
        <taxon>Fiersviridae</taxon>
    </lineage>
</organism>
<dbReference type="Proteomes" id="UP001060007">
    <property type="component" value="Segment"/>
</dbReference>
<evidence type="ECO:0000313" key="2">
    <source>
        <dbReference type="Proteomes" id="UP001060007"/>
    </source>
</evidence>
<dbReference type="Pfam" id="PF22387">
    <property type="entry name" value="PhiCb5_coat"/>
    <property type="match status" value="1"/>
</dbReference>
<accession>A0ABY4D822</accession>
<proteinExistence type="predicted"/>
<evidence type="ECO:0000313" key="1">
    <source>
        <dbReference type="EMBL" id="UOL49003.1"/>
    </source>
</evidence>
<dbReference type="Gene3D" id="2.40.160.220">
    <property type="match status" value="1"/>
</dbReference>
<dbReference type="GO" id="GO:0019028">
    <property type="term" value="C:viral capsid"/>
    <property type="evidence" value="ECO:0007669"/>
    <property type="project" value="UniProtKB-KW"/>
</dbReference>
<reference evidence="1" key="2">
    <citation type="journal article" date="2022" name="Nat. Microbiol.">
        <title>RNA viromes from terrestrial sites across China expand environmental viral diversity.</title>
        <authorList>
            <person name="Chiapello M."/>
            <person name="Rodriguez-Romero J."/>
            <person name="Ayllon M.A."/>
            <person name="Turina M."/>
        </authorList>
    </citation>
    <scope>NUCLEOTIDE SEQUENCE</scope>
    <source>
        <strain evidence="1">146-k141_158253</strain>
    </source>
</reference>
<dbReference type="InterPro" id="IPR054457">
    <property type="entry name" value="PhiCb5_coat"/>
</dbReference>
<keyword evidence="1" id="KW-0946">Virion</keyword>
<keyword evidence="1" id="KW-0167">Capsid protein</keyword>
<protein>
    <submittedName>
        <fullName evidence="1">Coat protein</fullName>
    </submittedName>
</protein>
<keyword evidence="2" id="KW-1185">Reference proteome</keyword>
<reference evidence="1" key="1">
    <citation type="submission" date="2021-05" db="EMBL/GenBank/DDBJ databases">
        <authorList>
            <person name="Chen Y.-M."/>
            <person name="Zhang Y.-Z."/>
        </authorList>
    </citation>
    <scope>NUCLEOTIDE SEQUENCE</scope>
    <source>
        <strain evidence="1">146-k141_158253</strain>
    </source>
</reference>
<dbReference type="EMBL" id="MZ679547">
    <property type="protein sequence ID" value="UOL49003.1"/>
    <property type="molecule type" value="Genomic_RNA"/>
</dbReference>
<sequence length="139" mass="15010">MLGSTFALPDITAFSGVSEFPDVTSHVVTLQLQNNDSYGSAYGFKGTDYDYSVLIRNTRESPVAGQPRKTRHNAHLDFIKRATSSGGVVTPAIPYSCDVTIRLPETGTVALGQATAVYLLYALLGSNANKIPKMFNFES</sequence>